<feature type="region of interest" description="Disordered" evidence="1">
    <location>
        <begin position="1"/>
        <end position="26"/>
    </location>
</feature>
<name>A0ABN9PHH6_9DINO</name>
<feature type="compositionally biased region" description="Low complexity" evidence="1">
    <location>
        <begin position="123"/>
        <end position="141"/>
    </location>
</feature>
<organism evidence="2 3">
    <name type="scientific">Prorocentrum cordatum</name>
    <dbReference type="NCBI Taxonomy" id="2364126"/>
    <lineage>
        <taxon>Eukaryota</taxon>
        <taxon>Sar</taxon>
        <taxon>Alveolata</taxon>
        <taxon>Dinophyceae</taxon>
        <taxon>Prorocentrales</taxon>
        <taxon>Prorocentraceae</taxon>
        <taxon>Prorocentrum</taxon>
    </lineage>
</organism>
<evidence type="ECO:0000313" key="3">
    <source>
        <dbReference type="Proteomes" id="UP001189429"/>
    </source>
</evidence>
<proteinExistence type="predicted"/>
<feature type="region of interest" description="Disordered" evidence="1">
    <location>
        <begin position="95"/>
        <end position="141"/>
    </location>
</feature>
<dbReference type="EMBL" id="CAUYUJ010000739">
    <property type="protein sequence ID" value="CAK0792263.1"/>
    <property type="molecule type" value="Genomic_DNA"/>
</dbReference>
<dbReference type="Proteomes" id="UP001189429">
    <property type="component" value="Unassembled WGS sequence"/>
</dbReference>
<evidence type="ECO:0000313" key="2">
    <source>
        <dbReference type="EMBL" id="CAK0792263.1"/>
    </source>
</evidence>
<comment type="caution">
    <text evidence="2">The sequence shown here is derived from an EMBL/GenBank/DDBJ whole genome shotgun (WGS) entry which is preliminary data.</text>
</comment>
<sequence length="1144" mass="122734">MFSALPQGNPGDAPRSMRSRLSTRSSTQCRARHAAAHVLILSGYATITCSAGVRLSTGTREPQARDCIGHFDVFMMQASMEVANEVQRRTIGVRSPRGSRQRTPPVMPPSGMPAAAMPPPSGMPAAALPPSGMPAAASPPSGMPAAAWPAAGLPAAGLPPPGMAPAALPPAGLPPAALPPESWPAVATPPENWPPVSAPTPCVDTANGATNRFGKGCDVYTHDAENPFSGICFDPYYDDDDFSSGKMCCVCPEECPTEEPYDRPSDCEDWIEFSIHNTVGVRNPHSNLGGLGPDGDKPKEIRYYGVGRLPDGVFYDLVFTNTSTYVPKNTNWNTILGSQAILNTLVGETTTVKAEFVRNHTFCPIVPVLPKITFCDIDHFVNGENEILMLDGVSALYTVDGDVDYMLEVYEPGSVFNENPLPVAYTTESIPTQVPGRTARKFVSSTGGKFGVKATSQMFGHGCDNPTDSNELTNITCPDENAVPVDQAKRCFMAEFSDTSEFEVGFKILTYHPPGHVQEWGRNFAMSGTSRFFAHEGSNTCTPTASEVLSAQDLATAGASVGITGVDEGVTGVSGGITSVSGGIAAPPTPAPCVDPANGATNRLGNGCEVYTHDAENPFSGICFDPYYDDDDFTSGEMCCVCPEECPAEEPYDRPDVCEDWVEFTTLNSWGVRNPHSNLGGLGPDLDKPKELRYYGVGRLPNGVFYDLVFTNISTYTPRNTTWNTVFGAQAIVNTLVGQTTTIKAEFVRNHTFCPLVPVRPKITFCDIDHFVDGENEILMLDGVSALYTVDGAIDYALELYELGSAFNENPVPLTYTTESIPTLISGRTARKFVSSTGSKFGIKATSQMFGHGCDNPTGPNELINITCPDENAVPVDQAKRCFMAEFDNTSEFEVGYRVLTYHPPEYVQEWGRNFVMSGTSRFFAHEGTETCTPTAKEVLTPSTFAPTSPPTPAPTMPFIPEGDGEFHAGSSSPTPAPAPPSGPVSAIGDPHLVNVHGQRFDLMKPGVHVLLRVPFRASRLEALIVVEAEAQRIGGACADTYFMSINMTGTWVETKVNALGLVGGHGLYFNAGTGAAHTGTPWMSFGRVWLKVRHGRTSTGTAYLNFFARNLRHSGHLVGGLLGEDDHTEAETLNIGCKKTLEI</sequence>
<reference evidence="2" key="1">
    <citation type="submission" date="2023-10" db="EMBL/GenBank/DDBJ databases">
        <authorList>
            <person name="Chen Y."/>
            <person name="Shah S."/>
            <person name="Dougan E. K."/>
            <person name="Thang M."/>
            <person name="Chan C."/>
        </authorList>
    </citation>
    <scope>NUCLEOTIDE SEQUENCE [LARGE SCALE GENOMIC DNA]</scope>
</reference>
<feature type="compositionally biased region" description="Pro residues" evidence="1">
    <location>
        <begin position="105"/>
        <end position="122"/>
    </location>
</feature>
<keyword evidence="3" id="KW-1185">Reference proteome</keyword>
<evidence type="ECO:0000256" key="1">
    <source>
        <dbReference type="SAM" id="MobiDB-lite"/>
    </source>
</evidence>
<accession>A0ABN9PHH6</accession>
<feature type="region of interest" description="Disordered" evidence="1">
    <location>
        <begin position="960"/>
        <end position="983"/>
    </location>
</feature>
<gene>
    <name evidence="2" type="ORF">PCOR1329_LOCUS2912</name>
</gene>
<protein>
    <submittedName>
        <fullName evidence="2">Uncharacterized protein</fullName>
    </submittedName>
</protein>